<feature type="compositionally biased region" description="Basic and acidic residues" evidence="4">
    <location>
        <begin position="240"/>
        <end position="251"/>
    </location>
</feature>
<dbReference type="SMART" id="SM00320">
    <property type="entry name" value="WD40"/>
    <property type="match status" value="5"/>
</dbReference>
<evidence type="ECO:0000256" key="2">
    <source>
        <dbReference type="ARBA" id="ARBA00022737"/>
    </source>
</evidence>
<dbReference type="CDD" id="cd00200">
    <property type="entry name" value="WD40"/>
    <property type="match status" value="1"/>
</dbReference>
<dbReference type="AlphaFoldDB" id="A0A2G8RSE8"/>
<dbReference type="Pfam" id="PF23627">
    <property type="entry name" value="LisH_WDR26"/>
    <property type="match status" value="1"/>
</dbReference>
<feature type="repeat" description="WD" evidence="3">
    <location>
        <begin position="753"/>
        <end position="779"/>
    </location>
</feature>
<accession>A0A2G8RSE8</accession>
<feature type="compositionally biased region" description="Gly residues" evidence="4">
    <location>
        <begin position="652"/>
        <end position="664"/>
    </location>
</feature>
<evidence type="ECO:0000313" key="6">
    <source>
        <dbReference type="EMBL" id="PIL24432.1"/>
    </source>
</evidence>
<feature type="region of interest" description="Disordered" evidence="4">
    <location>
        <begin position="1"/>
        <end position="98"/>
    </location>
</feature>
<keyword evidence="1 3" id="KW-0853">WD repeat</keyword>
<sequence length="888" mass="96576">MLQSDFSTALSIATIDSRTPSNPPRVSTPHQTPILEPDQSSLRSAFAFVPFNTSSPTSRNPQQPSTVPHTRTRSELEEGDADTRSAEYAPASTSLSSVPLSYLHPSSSGFLSTPPTPPSLDADPELVRARKRQRVDSRTTSPSSSLASIERALILSDSATVSASSSLVHPERTAMRLTESDRDSALSVSLDSNPEAGPSSSAAGPSNGHKATVAKSNGFSQPYTNGSSNGLSKYGSSEQLDGHSHVPEKYKPPVSRVTLPGRTLYDDSFVDREEFVRLVIQGLRDVGYMESATTLEAESGYIMETPEVAEFRRCILNASWDSAEAALMRLGVTEDDGLWEAKFLIAKQKYLEYLEAGKTTAALHVLRNELAPLNPELEHLHALSALMMCSDPADLRQQVGWDGAGGMSRRRLLMDLQRYIPSSVMIPQRRIATLLEQARAYQQSRCLYHNVGLKNRSYSLYTDHCCDRNAFPRVTTAVLKVHSDEVWNLEWSHSGRYLATASKDKSAIIWRVELDKDARSRAYTTEFVLRDHPYPVGCVAWSLDDSILLTAAEHFIRLWNTRTGECTRVLDQHSDVVTALAWLPDGSGFISGGLDRKIILWDADGKLRDMWGRTPIRVTDLMVTPDFTRLVAVGMYDAPPVQPGSNPQDGGTPPGSGQGQGAGAGANKSTSETRIMIYDLHTKQPETSIRLDGELTSVKISQDSQYALINRASENGPPAEIHLLDLASEQVVRKYSGHSQSKHVIRSCFGGVEGNFIVSGSEDGNVYIWHRDTGALLEVLVGHGEGSVNSVAWNPVNERMFASCSDDKTIRIWEAPPPDPHPHSDAAHAADVPHEVEHEMENGKGKGKGRWDPDASGSGSSSTAAAAGFGVDPESGPGYGLGSTTALF</sequence>
<gene>
    <name evidence="6" type="ORF">GSI_14186</name>
</gene>
<feature type="compositionally biased region" description="Low complexity" evidence="4">
    <location>
        <begin position="192"/>
        <end position="208"/>
    </location>
</feature>
<reference evidence="6 7" key="1">
    <citation type="journal article" date="2015" name="Sci. Rep.">
        <title>Chromosome-level genome map provides insights into diverse defense mechanisms in the medicinal fungus Ganoderma sinense.</title>
        <authorList>
            <person name="Zhu Y."/>
            <person name="Xu J."/>
            <person name="Sun C."/>
            <person name="Zhou S."/>
            <person name="Xu H."/>
            <person name="Nelson D.R."/>
            <person name="Qian J."/>
            <person name="Song J."/>
            <person name="Luo H."/>
            <person name="Xiang L."/>
            <person name="Li Y."/>
            <person name="Xu Z."/>
            <person name="Ji A."/>
            <person name="Wang L."/>
            <person name="Lu S."/>
            <person name="Hayward A."/>
            <person name="Sun W."/>
            <person name="Li X."/>
            <person name="Schwartz D.C."/>
            <person name="Wang Y."/>
            <person name="Chen S."/>
        </authorList>
    </citation>
    <scope>NUCLEOTIDE SEQUENCE [LARGE SCALE GENOMIC DNA]</scope>
    <source>
        <strain evidence="6 7">ZZ0214-1</strain>
    </source>
</reference>
<feature type="compositionally biased region" description="Basic and acidic residues" evidence="4">
    <location>
        <begin position="72"/>
        <end position="85"/>
    </location>
</feature>
<feature type="domain" description="CTLH" evidence="5">
    <location>
        <begin position="304"/>
        <end position="361"/>
    </location>
</feature>
<dbReference type="InterPro" id="IPR001680">
    <property type="entry name" value="WD40_rpt"/>
</dbReference>
<dbReference type="PROSITE" id="PS50897">
    <property type="entry name" value="CTLH"/>
    <property type="match status" value="1"/>
</dbReference>
<evidence type="ECO:0000313" key="7">
    <source>
        <dbReference type="Proteomes" id="UP000230002"/>
    </source>
</evidence>
<feature type="compositionally biased region" description="Basic and acidic residues" evidence="4">
    <location>
        <begin position="169"/>
        <end position="184"/>
    </location>
</feature>
<evidence type="ECO:0000256" key="4">
    <source>
        <dbReference type="SAM" id="MobiDB-lite"/>
    </source>
</evidence>
<feature type="compositionally biased region" description="Polar residues" evidence="4">
    <location>
        <begin position="51"/>
        <end position="69"/>
    </location>
</feature>
<feature type="compositionally biased region" description="Low complexity" evidence="4">
    <location>
        <begin position="855"/>
        <end position="868"/>
    </location>
</feature>
<evidence type="ECO:0000256" key="3">
    <source>
        <dbReference type="PROSITE-ProRule" id="PRU00221"/>
    </source>
</evidence>
<feature type="region of interest" description="Disordered" evidence="4">
    <location>
        <begin position="816"/>
        <end position="888"/>
    </location>
</feature>
<feature type="compositionally biased region" description="Low complexity" evidence="4">
    <location>
        <begin position="159"/>
        <end position="168"/>
    </location>
</feature>
<dbReference type="InterPro" id="IPR036322">
    <property type="entry name" value="WD40_repeat_dom_sf"/>
</dbReference>
<dbReference type="InterPro" id="IPR006595">
    <property type="entry name" value="CTLH_C"/>
</dbReference>
<feature type="compositionally biased region" description="Polar residues" evidence="4">
    <location>
        <begin position="1"/>
        <end position="31"/>
    </location>
</feature>
<feature type="compositionally biased region" description="Polar residues" evidence="4">
    <location>
        <begin position="214"/>
        <end position="239"/>
    </location>
</feature>
<dbReference type="InterPro" id="IPR006594">
    <property type="entry name" value="LisH"/>
</dbReference>
<dbReference type="PANTHER" id="PTHR22838">
    <property type="entry name" value="WD REPEAT PROTEIN 26-RELATED"/>
    <property type="match status" value="1"/>
</dbReference>
<feature type="region of interest" description="Disordered" evidence="4">
    <location>
        <begin position="638"/>
        <end position="668"/>
    </location>
</feature>
<dbReference type="GO" id="GO:0034657">
    <property type="term" value="C:GID complex"/>
    <property type="evidence" value="ECO:0007669"/>
    <property type="project" value="TreeGrafter"/>
</dbReference>
<keyword evidence="2" id="KW-0677">Repeat</keyword>
<dbReference type="PROSITE" id="PS50896">
    <property type="entry name" value="LISH"/>
    <property type="match status" value="1"/>
</dbReference>
<dbReference type="EMBL" id="AYKW01000067">
    <property type="protein sequence ID" value="PIL24432.1"/>
    <property type="molecule type" value="Genomic_DNA"/>
</dbReference>
<proteinExistence type="predicted"/>
<feature type="region of interest" description="Disordered" evidence="4">
    <location>
        <begin position="159"/>
        <end position="254"/>
    </location>
</feature>
<feature type="repeat" description="WD" evidence="3">
    <location>
        <begin position="529"/>
        <end position="569"/>
    </location>
</feature>
<comment type="caution">
    <text evidence="6">The sequence shown here is derived from an EMBL/GenBank/DDBJ whole genome shotgun (WGS) entry which is preliminary data.</text>
</comment>
<dbReference type="OrthoDB" id="972532at2759"/>
<dbReference type="PROSITE" id="PS50082">
    <property type="entry name" value="WD_REPEATS_2"/>
    <property type="match status" value="5"/>
</dbReference>
<organism evidence="6 7">
    <name type="scientific">Ganoderma sinense ZZ0214-1</name>
    <dbReference type="NCBI Taxonomy" id="1077348"/>
    <lineage>
        <taxon>Eukaryota</taxon>
        <taxon>Fungi</taxon>
        <taxon>Dikarya</taxon>
        <taxon>Basidiomycota</taxon>
        <taxon>Agaricomycotina</taxon>
        <taxon>Agaricomycetes</taxon>
        <taxon>Polyporales</taxon>
        <taxon>Polyporaceae</taxon>
        <taxon>Ganoderma</taxon>
    </lineage>
</organism>
<dbReference type="PANTHER" id="PTHR22838:SF0">
    <property type="entry name" value="WD REPEAT-CONTAINING PROTEIN 26"/>
    <property type="match status" value="1"/>
</dbReference>
<dbReference type="GO" id="GO:0043161">
    <property type="term" value="P:proteasome-mediated ubiquitin-dependent protein catabolic process"/>
    <property type="evidence" value="ECO:0007669"/>
    <property type="project" value="TreeGrafter"/>
</dbReference>
<dbReference type="Proteomes" id="UP000230002">
    <property type="component" value="Unassembled WGS sequence"/>
</dbReference>
<feature type="repeat" description="WD" evidence="3">
    <location>
        <begin position="570"/>
        <end position="602"/>
    </location>
</feature>
<dbReference type="Gene3D" id="2.130.10.10">
    <property type="entry name" value="YVTN repeat-like/Quinoprotein amine dehydrogenase"/>
    <property type="match status" value="2"/>
</dbReference>
<dbReference type="InterPro" id="IPR015943">
    <property type="entry name" value="WD40/YVTN_repeat-like_dom_sf"/>
</dbReference>
<name>A0A2G8RSE8_9APHY</name>
<feature type="repeat" description="WD" evidence="3">
    <location>
        <begin position="479"/>
        <end position="520"/>
    </location>
</feature>
<feature type="repeat" description="WD" evidence="3">
    <location>
        <begin position="781"/>
        <end position="814"/>
    </location>
</feature>
<evidence type="ECO:0000259" key="5">
    <source>
        <dbReference type="PROSITE" id="PS50897"/>
    </source>
</evidence>
<dbReference type="STRING" id="1077348.A0A2G8RSE8"/>
<dbReference type="PROSITE" id="PS50294">
    <property type="entry name" value="WD_REPEATS_REGION"/>
    <property type="match status" value="2"/>
</dbReference>
<keyword evidence="7" id="KW-1185">Reference proteome</keyword>
<dbReference type="InterPro" id="IPR051350">
    <property type="entry name" value="WD_repeat-ST_regulator"/>
</dbReference>
<dbReference type="SUPFAM" id="SSF50978">
    <property type="entry name" value="WD40 repeat-like"/>
    <property type="match status" value="1"/>
</dbReference>
<feature type="compositionally biased region" description="Basic and acidic residues" evidence="4">
    <location>
        <begin position="820"/>
        <end position="853"/>
    </location>
</feature>
<evidence type="ECO:0000256" key="1">
    <source>
        <dbReference type="ARBA" id="ARBA00022574"/>
    </source>
</evidence>
<dbReference type="Pfam" id="PF00400">
    <property type="entry name" value="WD40"/>
    <property type="match status" value="5"/>
</dbReference>
<protein>
    <recommendedName>
        <fullName evidence="5">CTLH domain-containing protein</fullName>
    </recommendedName>
</protein>